<dbReference type="Pfam" id="PF00734">
    <property type="entry name" value="CBM_1"/>
    <property type="match status" value="1"/>
</dbReference>
<accession>A0A2P4WZP5</accession>
<evidence type="ECO:0000256" key="2">
    <source>
        <dbReference type="SAM" id="MobiDB-lite"/>
    </source>
</evidence>
<dbReference type="InterPro" id="IPR000254">
    <property type="entry name" value="CBD"/>
</dbReference>
<evidence type="ECO:0000259" key="5">
    <source>
        <dbReference type="PROSITE" id="PS51164"/>
    </source>
</evidence>
<dbReference type="GO" id="GO:0030248">
    <property type="term" value="F:cellulose binding"/>
    <property type="evidence" value="ECO:0007669"/>
    <property type="project" value="InterPro"/>
</dbReference>
<sequence length="415" mass="44820">MTNATTTTTLVAAAVLVMSAMDNADASFVRRLTNEDSGWTDFEGSSDGSDDSGSYEGLFKDELPSEVAKPIPKFGQCGGIGYVGNSQCAQGFVCVISNPWYAQCLPKGSQTSVHTKKHRSKLHNDGADLLVDEVNDVDVVPAWEQCGGKGTDFDFTRDDTLPDETPKKTCEEGYSCEIINECSVSMLRDDEEGRRQRRLTVVQRVFMALLLFICLASDYFLYQHMMKLNIIIAIAVSAVVVCSCVESINLRQHEASRVLVLTVASDNESGNFFSSEESNSGDGAIRERSLEEIDTSIDSSSFMVDLDSSTSDNGSGGRLLLEDDIASSLTESTDDSENGPGLQLLVEVNSSMDGSTVLDISEGADDKANDDITDSDDSEDDSEDDVGSPYQPGTVKPGSIDGSGEFDKSSLSWWK</sequence>
<proteinExistence type="predicted"/>
<evidence type="ECO:0000256" key="4">
    <source>
        <dbReference type="SAM" id="SignalP"/>
    </source>
</evidence>
<organism evidence="6 7">
    <name type="scientific">Phytophthora palmivora</name>
    <dbReference type="NCBI Taxonomy" id="4796"/>
    <lineage>
        <taxon>Eukaryota</taxon>
        <taxon>Sar</taxon>
        <taxon>Stramenopiles</taxon>
        <taxon>Oomycota</taxon>
        <taxon>Peronosporomycetes</taxon>
        <taxon>Peronosporales</taxon>
        <taxon>Peronosporaceae</taxon>
        <taxon>Phytophthora</taxon>
    </lineage>
</organism>
<feature type="domain" description="CBM1" evidence="5">
    <location>
        <begin position="69"/>
        <end position="105"/>
    </location>
</feature>
<dbReference type="PROSITE" id="PS00562">
    <property type="entry name" value="CBM1_1"/>
    <property type="match status" value="1"/>
</dbReference>
<feature type="signal peptide" evidence="4">
    <location>
        <begin position="1"/>
        <end position="26"/>
    </location>
</feature>
<feature type="chain" id="PRO_5015112891" evidence="4">
    <location>
        <begin position="27"/>
        <end position="415"/>
    </location>
</feature>
<dbReference type="Proteomes" id="UP000237271">
    <property type="component" value="Unassembled WGS sequence"/>
</dbReference>
<keyword evidence="1 4" id="KW-0732">Signal</keyword>
<comment type="caution">
    <text evidence="6">The sequence shown here is derived from an EMBL/GenBank/DDBJ whole genome shotgun (WGS) entry which is preliminary data.</text>
</comment>
<dbReference type="EMBL" id="NCKW01020155">
    <property type="protein sequence ID" value="POM58776.1"/>
    <property type="molecule type" value="Genomic_DNA"/>
</dbReference>
<protein>
    <submittedName>
        <fullName evidence="6">Carbohydrate esterase</fullName>
    </submittedName>
</protein>
<keyword evidence="7" id="KW-1185">Reference proteome</keyword>
<keyword evidence="3" id="KW-1133">Transmembrane helix</keyword>
<evidence type="ECO:0000313" key="6">
    <source>
        <dbReference type="EMBL" id="POM58776.1"/>
    </source>
</evidence>
<feature type="compositionally biased region" description="Acidic residues" evidence="2">
    <location>
        <begin position="371"/>
        <end position="386"/>
    </location>
</feature>
<keyword evidence="3" id="KW-0472">Membrane</keyword>
<name>A0A2P4WZP5_9STRA</name>
<evidence type="ECO:0000313" key="7">
    <source>
        <dbReference type="Proteomes" id="UP000237271"/>
    </source>
</evidence>
<feature type="region of interest" description="Disordered" evidence="2">
    <location>
        <begin position="356"/>
        <end position="415"/>
    </location>
</feature>
<dbReference type="SUPFAM" id="SSF57180">
    <property type="entry name" value="Cellulose-binding domain"/>
    <property type="match status" value="1"/>
</dbReference>
<dbReference type="InterPro" id="IPR035971">
    <property type="entry name" value="CBD_sf"/>
</dbReference>
<dbReference type="PROSITE" id="PS51164">
    <property type="entry name" value="CBM1_2"/>
    <property type="match status" value="1"/>
</dbReference>
<dbReference type="GO" id="GO:0005975">
    <property type="term" value="P:carbohydrate metabolic process"/>
    <property type="evidence" value="ECO:0007669"/>
    <property type="project" value="InterPro"/>
</dbReference>
<reference evidence="6 7" key="1">
    <citation type="journal article" date="2017" name="Genome Biol. Evol.">
        <title>Phytophthora megakarya and P. palmivora, closely related causal agents of cacao black pod rot, underwent increases in genome sizes and gene numbers by different mechanisms.</title>
        <authorList>
            <person name="Ali S.S."/>
            <person name="Shao J."/>
            <person name="Lary D.J."/>
            <person name="Kronmiller B."/>
            <person name="Shen D."/>
            <person name="Strem M.D."/>
            <person name="Amoako-Attah I."/>
            <person name="Akrofi A.Y."/>
            <person name="Begoude B.A."/>
            <person name="Ten Hoopen G.M."/>
            <person name="Coulibaly K."/>
            <person name="Kebe B.I."/>
            <person name="Melnick R.L."/>
            <person name="Guiltinan M.J."/>
            <person name="Tyler B.M."/>
            <person name="Meinhardt L.W."/>
            <person name="Bailey B.A."/>
        </authorList>
    </citation>
    <scope>NUCLEOTIDE SEQUENCE [LARGE SCALE GENOMIC DNA]</scope>
    <source>
        <strain evidence="7">sbr112.9</strain>
    </source>
</reference>
<dbReference type="SMART" id="SM00236">
    <property type="entry name" value="fCBD"/>
    <property type="match status" value="2"/>
</dbReference>
<dbReference type="GO" id="GO:0005576">
    <property type="term" value="C:extracellular region"/>
    <property type="evidence" value="ECO:0007669"/>
    <property type="project" value="InterPro"/>
</dbReference>
<dbReference type="OrthoDB" id="168153at2759"/>
<keyword evidence="3" id="KW-0812">Transmembrane</keyword>
<feature type="transmembrane region" description="Helical" evidence="3">
    <location>
        <begin position="201"/>
        <end position="222"/>
    </location>
</feature>
<evidence type="ECO:0000256" key="1">
    <source>
        <dbReference type="ARBA" id="ARBA00022729"/>
    </source>
</evidence>
<dbReference type="AlphaFoldDB" id="A0A2P4WZP5"/>
<feature type="transmembrane region" description="Helical" evidence="3">
    <location>
        <begin position="228"/>
        <end position="248"/>
    </location>
</feature>
<gene>
    <name evidence="6" type="ORF">PHPALM_36535</name>
</gene>
<evidence type="ECO:0000256" key="3">
    <source>
        <dbReference type="SAM" id="Phobius"/>
    </source>
</evidence>